<dbReference type="Proteomes" id="UP001237642">
    <property type="component" value="Unassembled WGS sequence"/>
</dbReference>
<dbReference type="InterPro" id="IPR050549">
    <property type="entry name" value="MFS_Trehalose_Transporter"/>
</dbReference>
<organism evidence="9 10">
    <name type="scientific">Heracleum sosnowskyi</name>
    <dbReference type="NCBI Taxonomy" id="360622"/>
    <lineage>
        <taxon>Eukaryota</taxon>
        <taxon>Viridiplantae</taxon>
        <taxon>Streptophyta</taxon>
        <taxon>Embryophyta</taxon>
        <taxon>Tracheophyta</taxon>
        <taxon>Spermatophyta</taxon>
        <taxon>Magnoliopsida</taxon>
        <taxon>eudicotyledons</taxon>
        <taxon>Gunneridae</taxon>
        <taxon>Pentapetalae</taxon>
        <taxon>asterids</taxon>
        <taxon>campanulids</taxon>
        <taxon>Apiales</taxon>
        <taxon>Apiaceae</taxon>
        <taxon>Apioideae</taxon>
        <taxon>apioid superclade</taxon>
        <taxon>Tordylieae</taxon>
        <taxon>Tordyliinae</taxon>
        <taxon>Heracleum</taxon>
    </lineage>
</organism>
<proteinExistence type="inferred from homology"/>
<keyword evidence="3 9" id="KW-0813">Transport</keyword>
<comment type="similarity">
    <text evidence="2">Belongs to the major facilitator superfamily. Sugar transporter (TC 2.A.1.1) family.</text>
</comment>
<dbReference type="GO" id="GO:0016020">
    <property type="term" value="C:membrane"/>
    <property type="evidence" value="ECO:0007669"/>
    <property type="project" value="UniProtKB-SubCell"/>
</dbReference>
<dbReference type="InterPro" id="IPR036259">
    <property type="entry name" value="MFS_trans_sf"/>
</dbReference>
<evidence type="ECO:0000256" key="4">
    <source>
        <dbReference type="ARBA" id="ARBA00022692"/>
    </source>
</evidence>
<evidence type="ECO:0000256" key="1">
    <source>
        <dbReference type="ARBA" id="ARBA00004370"/>
    </source>
</evidence>
<dbReference type="EMBL" id="JAUIZM010000006">
    <property type="protein sequence ID" value="KAK1381053.1"/>
    <property type="molecule type" value="Genomic_DNA"/>
</dbReference>
<accession>A0AAD8I973</accession>
<dbReference type="Gene3D" id="1.20.1250.20">
    <property type="entry name" value="MFS general substrate transporter like domains"/>
    <property type="match status" value="1"/>
</dbReference>
<comment type="caution">
    <text evidence="9">The sequence shown here is derived from an EMBL/GenBank/DDBJ whole genome shotgun (WGS) entry which is preliminary data.</text>
</comment>
<keyword evidence="10" id="KW-1185">Reference proteome</keyword>
<dbReference type="PANTHER" id="PTHR48021:SF13">
    <property type="entry name" value="SUGAR TRANSPORTER ERD6-LIKE 7"/>
    <property type="match status" value="1"/>
</dbReference>
<name>A0AAD8I973_9APIA</name>
<dbReference type="GO" id="GO:0022857">
    <property type="term" value="F:transmembrane transporter activity"/>
    <property type="evidence" value="ECO:0007669"/>
    <property type="project" value="InterPro"/>
</dbReference>
<dbReference type="SUPFAM" id="SSF103473">
    <property type="entry name" value="MFS general substrate transporter"/>
    <property type="match status" value="1"/>
</dbReference>
<dbReference type="PANTHER" id="PTHR48021">
    <property type="match status" value="1"/>
</dbReference>
<evidence type="ECO:0000256" key="3">
    <source>
        <dbReference type="ARBA" id="ARBA00022597"/>
    </source>
</evidence>
<feature type="transmembrane region" description="Helical" evidence="8">
    <location>
        <begin position="37"/>
        <end position="56"/>
    </location>
</feature>
<keyword evidence="6 8" id="KW-0472">Membrane</keyword>
<keyword evidence="5 8" id="KW-1133">Transmembrane helix</keyword>
<dbReference type="AlphaFoldDB" id="A0AAD8I973"/>
<feature type="transmembrane region" description="Helical" evidence="8">
    <location>
        <begin position="172"/>
        <end position="191"/>
    </location>
</feature>
<evidence type="ECO:0000313" key="9">
    <source>
        <dbReference type="EMBL" id="KAK1381053.1"/>
    </source>
</evidence>
<comment type="subcellular location">
    <subcellularLocation>
        <location evidence="1">Membrane</location>
    </subcellularLocation>
</comment>
<evidence type="ECO:0000256" key="5">
    <source>
        <dbReference type="ARBA" id="ARBA00022989"/>
    </source>
</evidence>
<dbReference type="Pfam" id="PF00083">
    <property type="entry name" value="Sugar_tr"/>
    <property type="match status" value="1"/>
</dbReference>
<feature type="transmembrane region" description="Helical" evidence="8">
    <location>
        <begin position="138"/>
        <end position="160"/>
    </location>
</feature>
<feature type="transmembrane region" description="Helical" evidence="8">
    <location>
        <begin position="94"/>
        <end position="117"/>
    </location>
</feature>
<dbReference type="InterPro" id="IPR005828">
    <property type="entry name" value="MFS_sugar_transport-like"/>
</dbReference>
<comment type="similarity">
    <text evidence="7">Belongs to the major facilitator superfamily. Phosphate:H(+) symporter (TC 2.A.1.9) family.</text>
</comment>
<evidence type="ECO:0000256" key="7">
    <source>
        <dbReference type="ARBA" id="ARBA00044504"/>
    </source>
</evidence>
<evidence type="ECO:0000256" key="6">
    <source>
        <dbReference type="ARBA" id="ARBA00023136"/>
    </source>
</evidence>
<keyword evidence="3 9" id="KW-0762">Sugar transport</keyword>
<evidence type="ECO:0000256" key="8">
    <source>
        <dbReference type="SAM" id="Phobius"/>
    </source>
</evidence>
<evidence type="ECO:0000313" key="10">
    <source>
        <dbReference type="Proteomes" id="UP001237642"/>
    </source>
</evidence>
<sequence>MGCFESTERSSPKGDSLFFGIKIEENKKKEMVEAAKVAGALVAAGVVAWGVSRLFSSGSSGNKKVMKAPGIKGQPLQNTLDSILHHEITGSIELIFVLIMLFMAAPALAVTGILVYIGSFSIGMGFVPWVVMSEIFDINIKGAGGSLATLINWFGSWAVSYTYNFLISWSSYVTYILYAAINALAIIQSALNSS</sequence>
<keyword evidence="4 8" id="KW-0812">Transmembrane</keyword>
<reference evidence="9" key="2">
    <citation type="submission" date="2023-05" db="EMBL/GenBank/DDBJ databases">
        <authorList>
            <person name="Schelkunov M.I."/>
        </authorList>
    </citation>
    <scope>NUCLEOTIDE SEQUENCE</scope>
    <source>
        <strain evidence="9">Hsosn_3</strain>
        <tissue evidence="9">Leaf</tissue>
    </source>
</reference>
<evidence type="ECO:0000256" key="2">
    <source>
        <dbReference type="ARBA" id="ARBA00010992"/>
    </source>
</evidence>
<reference evidence="9" key="1">
    <citation type="submission" date="2023-02" db="EMBL/GenBank/DDBJ databases">
        <title>Genome of toxic invasive species Heracleum sosnowskyi carries increased number of genes despite the absence of recent whole-genome duplications.</title>
        <authorList>
            <person name="Schelkunov M."/>
            <person name="Shtratnikova V."/>
            <person name="Makarenko M."/>
            <person name="Klepikova A."/>
            <person name="Omelchenko D."/>
            <person name="Novikova G."/>
            <person name="Obukhova E."/>
            <person name="Bogdanov V."/>
            <person name="Penin A."/>
            <person name="Logacheva M."/>
        </authorList>
    </citation>
    <scope>NUCLEOTIDE SEQUENCE</scope>
    <source>
        <strain evidence="9">Hsosn_3</strain>
        <tissue evidence="9">Leaf</tissue>
    </source>
</reference>
<gene>
    <name evidence="9" type="ORF">POM88_027797</name>
</gene>
<protein>
    <submittedName>
        <fullName evidence="9">Sugar transporter ERD6-like 7</fullName>
    </submittedName>
</protein>